<evidence type="ECO:0000256" key="6">
    <source>
        <dbReference type="ARBA" id="ARBA00023211"/>
    </source>
</evidence>
<feature type="domain" description="CBS" evidence="10">
    <location>
        <begin position="74"/>
        <end position="130"/>
    </location>
</feature>
<dbReference type="Pfam" id="PF02833">
    <property type="entry name" value="DHHA2"/>
    <property type="match status" value="1"/>
</dbReference>
<dbReference type="InterPro" id="IPR001667">
    <property type="entry name" value="DDH_dom"/>
</dbReference>
<dbReference type="InterPro" id="IPR038222">
    <property type="entry name" value="DHHA2_dom_sf"/>
</dbReference>
<comment type="subunit">
    <text evidence="2">Homohexamer.</text>
</comment>
<accession>A0A7X2TPA4</accession>
<dbReference type="InterPro" id="IPR000644">
    <property type="entry name" value="CBS_dom"/>
</dbReference>
<dbReference type="Gene3D" id="3.10.310.20">
    <property type="entry name" value="DHHA2 domain"/>
    <property type="match status" value="1"/>
</dbReference>
<dbReference type="NCBIfam" id="NF011443">
    <property type="entry name" value="PRK14869.1-5"/>
    <property type="match status" value="1"/>
</dbReference>
<dbReference type="Proteomes" id="UP000460549">
    <property type="component" value="Unassembled WGS sequence"/>
</dbReference>
<proteinExistence type="predicted"/>
<comment type="catalytic activity">
    <reaction evidence="8">
        <text>diphosphate + H2O = 2 phosphate + H(+)</text>
        <dbReference type="Rhea" id="RHEA:24576"/>
        <dbReference type="ChEBI" id="CHEBI:15377"/>
        <dbReference type="ChEBI" id="CHEBI:15378"/>
        <dbReference type="ChEBI" id="CHEBI:33019"/>
        <dbReference type="ChEBI" id="CHEBI:43474"/>
        <dbReference type="EC" id="3.6.1.1"/>
    </reaction>
</comment>
<dbReference type="Pfam" id="PF07085">
    <property type="entry name" value="DRTGG"/>
    <property type="match status" value="1"/>
</dbReference>
<comment type="cofactor">
    <cofactor evidence="1">
        <name>Mn(2+)</name>
        <dbReference type="ChEBI" id="CHEBI:29035"/>
    </cofactor>
</comment>
<dbReference type="SUPFAM" id="SSF75138">
    <property type="entry name" value="HprK N-terminal domain-like"/>
    <property type="match status" value="1"/>
</dbReference>
<evidence type="ECO:0000256" key="5">
    <source>
        <dbReference type="ARBA" id="ARBA00022801"/>
    </source>
</evidence>
<evidence type="ECO:0000259" key="10">
    <source>
        <dbReference type="PROSITE" id="PS51371"/>
    </source>
</evidence>
<dbReference type="Pfam" id="PF01368">
    <property type="entry name" value="DHH"/>
    <property type="match status" value="1"/>
</dbReference>
<dbReference type="GO" id="GO:0046872">
    <property type="term" value="F:metal ion binding"/>
    <property type="evidence" value="ECO:0007669"/>
    <property type="project" value="UniProtKB-KW"/>
</dbReference>
<dbReference type="PANTHER" id="PTHR12112:SF22">
    <property type="entry name" value="MANGANESE-DEPENDENT INORGANIC PYROPHOSPHATASE-RELATED"/>
    <property type="match status" value="1"/>
</dbReference>
<keyword evidence="12" id="KW-1185">Reference proteome</keyword>
<dbReference type="AlphaFoldDB" id="A0A7X2TPA4"/>
<protein>
    <recommendedName>
        <fullName evidence="3">inorganic diphosphatase</fullName>
        <ecNumber evidence="3">3.6.1.1</ecNumber>
    </recommendedName>
    <alternativeName>
        <fullName evidence="7">Pyrophosphate phospho-hydrolase</fullName>
    </alternativeName>
</protein>
<evidence type="ECO:0000313" key="12">
    <source>
        <dbReference type="Proteomes" id="UP000460549"/>
    </source>
</evidence>
<dbReference type="SUPFAM" id="SSF54631">
    <property type="entry name" value="CBS-domain pair"/>
    <property type="match status" value="1"/>
</dbReference>
<dbReference type="GO" id="GO:0004427">
    <property type="term" value="F:inorganic diphosphate phosphatase activity"/>
    <property type="evidence" value="ECO:0007669"/>
    <property type="project" value="UniProtKB-EC"/>
</dbReference>
<dbReference type="InterPro" id="IPR010766">
    <property type="entry name" value="DRTGG"/>
</dbReference>
<dbReference type="Gene3D" id="3.40.1390.20">
    <property type="entry name" value="HprK N-terminal domain-like"/>
    <property type="match status" value="1"/>
</dbReference>
<dbReference type="SMART" id="SM01131">
    <property type="entry name" value="DHHA2"/>
    <property type="match status" value="1"/>
</dbReference>
<dbReference type="PROSITE" id="PS51371">
    <property type="entry name" value="CBS"/>
    <property type="match status" value="1"/>
</dbReference>
<keyword evidence="9" id="KW-0129">CBS domain</keyword>
<reference evidence="11 12" key="1">
    <citation type="submission" date="2019-08" db="EMBL/GenBank/DDBJ databases">
        <title>In-depth cultivation of the pig gut microbiome towards novel bacterial diversity and tailored functional studies.</title>
        <authorList>
            <person name="Wylensek D."/>
            <person name="Hitch T.C.A."/>
            <person name="Clavel T."/>
        </authorList>
    </citation>
    <scope>NUCLEOTIDE SEQUENCE [LARGE SCALE GENOMIC DNA]</scope>
    <source>
        <strain evidence="11 12">NM-380-WT-3C1</strain>
    </source>
</reference>
<dbReference type="Gene3D" id="3.90.1640.10">
    <property type="entry name" value="inorganic pyrophosphatase (n-terminal core)"/>
    <property type="match status" value="2"/>
</dbReference>
<keyword evidence="6" id="KW-0464">Manganese</keyword>
<evidence type="ECO:0000256" key="4">
    <source>
        <dbReference type="ARBA" id="ARBA00022723"/>
    </source>
</evidence>
<evidence type="ECO:0000256" key="8">
    <source>
        <dbReference type="ARBA" id="ARBA00047820"/>
    </source>
</evidence>
<evidence type="ECO:0000256" key="9">
    <source>
        <dbReference type="PROSITE-ProRule" id="PRU00703"/>
    </source>
</evidence>
<comment type="caution">
    <text evidence="11">The sequence shown here is derived from an EMBL/GenBank/DDBJ whole genome shotgun (WGS) entry which is preliminary data.</text>
</comment>
<dbReference type="EMBL" id="VUNN01000001">
    <property type="protein sequence ID" value="MSU05194.1"/>
    <property type="molecule type" value="Genomic_DNA"/>
</dbReference>
<dbReference type="InterPro" id="IPR028979">
    <property type="entry name" value="Ser_kin/Pase_Hpr-like_N_sf"/>
</dbReference>
<organism evidence="11 12">
    <name type="scientific">Bullifex porci</name>
    <dbReference type="NCBI Taxonomy" id="2606638"/>
    <lineage>
        <taxon>Bacteria</taxon>
        <taxon>Pseudomonadati</taxon>
        <taxon>Spirochaetota</taxon>
        <taxon>Spirochaetia</taxon>
        <taxon>Spirochaetales</taxon>
        <taxon>Spirochaetaceae</taxon>
        <taxon>Bullifex</taxon>
    </lineage>
</organism>
<dbReference type="InterPro" id="IPR046342">
    <property type="entry name" value="CBS_dom_sf"/>
</dbReference>
<evidence type="ECO:0000256" key="3">
    <source>
        <dbReference type="ARBA" id="ARBA00012146"/>
    </source>
</evidence>
<dbReference type="InterPro" id="IPR038763">
    <property type="entry name" value="DHH_sf"/>
</dbReference>
<dbReference type="EC" id="3.6.1.1" evidence="3"/>
<name>A0A7X2TPA4_9SPIO</name>
<keyword evidence="4" id="KW-0479">Metal-binding</keyword>
<dbReference type="SUPFAM" id="SSF64182">
    <property type="entry name" value="DHH phosphoesterases"/>
    <property type="match status" value="1"/>
</dbReference>
<evidence type="ECO:0000313" key="11">
    <source>
        <dbReference type="EMBL" id="MSU05194.1"/>
    </source>
</evidence>
<dbReference type="Pfam" id="PF00571">
    <property type="entry name" value="CBS"/>
    <property type="match status" value="1"/>
</dbReference>
<dbReference type="InterPro" id="IPR004097">
    <property type="entry name" value="DHHA2"/>
</dbReference>
<dbReference type="RefSeq" id="WP_154424097.1">
    <property type="nucleotide sequence ID" value="NZ_VUNN01000001.1"/>
</dbReference>
<sequence>MSKIYITGHKNPDMDSIAAAYSYSVLKNKIDPDNQYIPVALGAMNSISRSLFERLGIKSLDILKDTFSKVKDVCKRPTLILEPEDPIYELVNMYNQTNPSVVPIMKDGIYKGLLSVDDINKYFLRENYDSRPVYSLDINNIRRVVKGFMIKRGSVDDFVAPIMVGAMRFSVFKKRLKDCKEKPLLVVGCRNDHIAEAIKEQIPGLILTGVEEDSLDEIDFSGFNGFVYASHEDTAETIRLLRLSVKVETLLIPSKEITITQDMLFDSAKGILADSNKRGLPVFDKENGSFMGFITRRCFLERPRTKLILVDHNEASQSVKGIEDAEIVEIIDHHRLDAVKTTNPISITAMPVGSTCTIVFEQYNRYDQEIDPLTAKVLLAGIASDTVMLKSPTTTSLDRNAVKTLCAIASVDFEAFGKELFSRGSSLSSVDAKSAISSDFKVYTERGVKFGIGQIEVTTLDDIDEVSDNYLAELEKKKEGDSLDWAMLLVTNVLTSTSILLCTNYKNNYRFEYEEIKSQIFSLPGVLSRKKQLLPEVIRVLES</sequence>
<gene>
    <name evidence="11" type="ORF">FYJ80_00135</name>
</gene>
<keyword evidence="5 11" id="KW-0378">Hydrolase</keyword>
<evidence type="ECO:0000256" key="1">
    <source>
        <dbReference type="ARBA" id="ARBA00001936"/>
    </source>
</evidence>
<evidence type="ECO:0000256" key="7">
    <source>
        <dbReference type="ARBA" id="ARBA00032535"/>
    </source>
</evidence>
<dbReference type="PANTHER" id="PTHR12112">
    <property type="entry name" value="BNIP - RELATED"/>
    <property type="match status" value="1"/>
</dbReference>
<dbReference type="GO" id="GO:0005737">
    <property type="term" value="C:cytoplasm"/>
    <property type="evidence" value="ECO:0007669"/>
    <property type="project" value="InterPro"/>
</dbReference>
<evidence type="ECO:0000256" key="2">
    <source>
        <dbReference type="ARBA" id="ARBA00011643"/>
    </source>
</evidence>